<dbReference type="SUPFAM" id="SSF52540">
    <property type="entry name" value="P-loop containing nucleoside triphosphate hydrolases"/>
    <property type="match status" value="1"/>
</dbReference>
<protein>
    <submittedName>
        <fullName evidence="3">ATPase, T2SS/T4P/T4SS family</fullName>
    </submittedName>
</protein>
<dbReference type="Gene3D" id="3.40.50.300">
    <property type="entry name" value="P-loop containing nucleotide triphosphate hydrolases"/>
    <property type="match status" value="1"/>
</dbReference>
<proteinExistence type="inferred from homology"/>
<sequence>MGSMTNTTDELLRRCALIESRVQAAAKQEHLDPSDRASARRVYALARSEAERAGSGSERDRQECAHYIADYVTRSMLGAGPLQPLLDDPRLEEIMINGPRDIFVIRSGIGHLRYPEGFYHEAHLRRIIERIAAGSLGSSRALDPSEGIQDISLRDGSRLHLVHPELSANGHMLVNLRRITRYSSEVHRQIPLYDLLIAALNAGATVVIAGQPGSGKTTLARHLLSGLEPRSRVVIAEEVAETGVNLANVAHLQTRKARRGVAGVDLRMLVAAFLRMAPSVAVVGEIRDREALPFLLTTTSGIPGLSTIHARDARGALTRLRLLAELNGAAMSAESLSQLIAEGIDIVIYLTKVASNFMITEIVLVEDVVSTNGQTNFVTIQLTIDNGALASPIPLNARIFRRYPGLRHFTNTKPIAELV</sequence>
<feature type="domain" description="Bacterial type II secretion system protein E" evidence="2">
    <location>
        <begin position="78"/>
        <end position="340"/>
    </location>
</feature>
<evidence type="ECO:0000259" key="2">
    <source>
        <dbReference type="Pfam" id="PF00437"/>
    </source>
</evidence>
<keyword evidence="4" id="KW-1185">Reference proteome</keyword>
<dbReference type="InterPro" id="IPR027417">
    <property type="entry name" value="P-loop_NTPase"/>
</dbReference>
<name>A0ABV3Y4R7_9ACTN</name>
<dbReference type="Pfam" id="PF00437">
    <property type="entry name" value="T2SSE"/>
    <property type="match status" value="1"/>
</dbReference>
<evidence type="ECO:0000313" key="3">
    <source>
        <dbReference type="EMBL" id="MEX6430149.1"/>
    </source>
</evidence>
<comment type="similarity">
    <text evidence="1">Belongs to the GSP E family.</text>
</comment>
<dbReference type="PANTHER" id="PTHR30486:SF6">
    <property type="entry name" value="TYPE IV PILUS RETRACTATION ATPASE PILT"/>
    <property type="match status" value="1"/>
</dbReference>
<evidence type="ECO:0000313" key="4">
    <source>
        <dbReference type="Proteomes" id="UP001560267"/>
    </source>
</evidence>
<gene>
    <name evidence="3" type="ORF">AB6A68_09920</name>
</gene>
<dbReference type="PANTHER" id="PTHR30486">
    <property type="entry name" value="TWITCHING MOTILITY PROTEIN PILT"/>
    <property type="match status" value="1"/>
</dbReference>
<organism evidence="3 4">
    <name type="scientific">Ferrimicrobium acidiphilum</name>
    <dbReference type="NCBI Taxonomy" id="121039"/>
    <lineage>
        <taxon>Bacteria</taxon>
        <taxon>Bacillati</taxon>
        <taxon>Actinomycetota</taxon>
        <taxon>Acidimicrobiia</taxon>
        <taxon>Acidimicrobiales</taxon>
        <taxon>Acidimicrobiaceae</taxon>
        <taxon>Ferrimicrobium</taxon>
    </lineage>
</organism>
<dbReference type="EMBL" id="JBFSHR010000038">
    <property type="protein sequence ID" value="MEX6430149.1"/>
    <property type="molecule type" value="Genomic_DNA"/>
</dbReference>
<reference evidence="3 4" key="1">
    <citation type="submission" date="2024-07" db="EMBL/GenBank/DDBJ databases">
        <title>Draft Genome Sequence of Ferrimicrobium acidiphilum Strain YE2023, Isolated from a Pulp of Bioleach Reactor.</title>
        <authorList>
            <person name="Elkina Y.A."/>
            <person name="Bulaeva A.G."/>
            <person name="Beletsky A.V."/>
            <person name="Mardanov A.V."/>
        </authorList>
    </citation>
    <scope>NUCLEOTIDE SEQUENCE [LARGE SCALE GENOMIC DNA]</scope>
    <source>
        <strain evidence="3 4">YE2023</strain>
    </source>
</reference>
<dbReference type="InterPro" id="IPR001482">
    <property type="entry name" value="T2SS/T4SS_dom"/>
</dbReference>
<evidence type="ECO:0000256" key="1">
    <source>
        <dbReference type="ARBA" id="ARBA00006611"/>
    </source>
</evidence>
<dbReference type="Proteomes" id="UP001560267">
    <property type="component" value="Unassembled WGS sequence"/>
</dbReference>
<dbReference type="Gene3D" id="3.30.450.380">
    <property type="match status" value="1"/>
</dbReference>
<dbReference type="InterPro" id="IPR050921">
    <property type="entry name" value="T4SS_GSP_E_ATPase"/>
</dbReference>
<dbReference type="CDD" id="cd01130">
    <property type="entry name" value="VirB11-like_ATPase"/>
    <property type="match status" value="1"/>
</dbReference>
<comment type="caution">
    <text evidence="3">The sequence shown here is derived from an EMBL/GenBank/DDBJ whole genome shotgun (WGS) entry which is preliminary data.</text>
</comment>
<accession>A0ABV3Y4R7</accession>
<dbReference type="RefSeq" id="WP_298387202.1">
    <property type="nucleotide sequence ID" value="NZ_JBFSHR010000038.1"/>
</dbReference>